<evidence type="ECO:0000313" key="2">
    <source>
        <dbReference type="EMBL" id="TVM31715.1"/>
    </source>
</evidence>
<dbReference type="InterPro" id="IPR027396">
    <property type="entry name" value="DsrEFH-like"/>
</dbReference>
<evidence type="ECO:0000313" key="3">
    <source>
        <dbReference type="Proteomes" id="UP000434052"/>
    </source>
</evidence>
<dbReference type="EMBL" id="CP039543">
    <property type="protein sequence ID" value="QJT11116.1"/>
    <property type="molecule type" value="Genomic_DNA"/>
</dbReference>
<protein>
    <submittedName>
        <fullName evidence="2">DsrE family protein</fullName>
    </submittedName>
</protein>
<reference evidence="2 3" key="1">
    <citation type="submission" date="2018-06" db="EMBL/GenBank/DDBJ databases">
        <title>Complete genome of Desulfovibrio marinus P48SEP.</title>
        <authorList>
            <person name="Crispim J.S."/>
            <person name="Vidigal P.M.P."/>
            <person name="Silva L.C.F."/>
            <person name="Araujo L.C."/>
            <person name="Laguardia C.N."/>
            <person name="Dias R.S."/>
            <person name="Sousa M.P."/>
            <person name="Paula S.O."/>
            <person name="Silva C."/>
        </authorList>
    </citation>
    <scope>NUCLEOTIDE SEQUENCE [LARGE SCALE GENOMIC DNA]</scope>
    <source>
        <strain evidence="2 3">P48SEP</strain>
    </source>
</reference>
<dbReference type="EMBL" id="QMIF01000014">
    <property type="protein sequence ID" value="TVM31715.1"/>
    <property type="molecule type" value="Genomic_DNA"/>
</dbReference>
<dbReference type="Pfam" id="PF02635">
    <property type="entry name" value="DsrE"/>
    <property type="match status" value="1"/>
</dbReference>
<keyword evidence="4" id="KW-1185">Reference proteome</keyword>
<name>A0A6P1ZGF1_9BACT</name>
<dbReference type="OrthoDB" id="9805634at2"/>
<dbReference type="Gene3D" id="3.40.1260.10">
    <property type="entry name" value="DsrEFH-like"/>
    <property type="match status" value="1"/>
</dbReference>
<gene>
    <name evidence="2" type="ORF">DQK91_17405</name>
    <name evidence="1" type="ORF">E8L03_20340</name>
</gene>
<dbReference type="Proteomes" id="UP000434052">
    <property type="component" value="Unassembled WGS sequence"/>
</dbReference>
<proteinExistence type="predicted"/>
<evidence type="ECO:0000313" key="1">
    <source>
        <dbReference type="EMBL" id="QJT11116.1"/>
    </source>
</evidence>
<dbReference type="RefSeq" id="WP_144306673.1">
    <property type="nucleotide sequence ID" value="NZ_CP039543.1"/>
</dbReference>
<dbReference type="AlphaFoldDB" id="A0A6P1ZGF1"/>
<dbReference type="Proteomes" id="UP000503251">
    <property type="component" value="Chromosome"/>
</dbReference>
<dbReference type="SUPFAM" id="SSF75169">
    <property type="entry name" value="DsrEFH-like"/>
    <property type="match status" value="1"/>
</dbReference>
<sequence length="120" mass="13582">MNEGIVSENQNKLLVIWSSGDREVALSMVFMYVLNARKNDWWDEIMLLIWGPSAEILGMDPDLRAPIRELINQGVQVTACRACADLFDVSDRLARMGVQVDHMGEPLTGMIKEGWKVLTF</sequence>
<organism evidence="2 3">
    <name type="scientific">Oceanidesulfovibrio marinus</name>
    <dbReference type="NCBI Taxonomy" id="370038"/>
    <lineage>
        <taxon>Bacteria</taxon>
        <taxon>Pseudomonadati</taxon>
        <taxon>Thermodesulfobacteriota</taxon>
        <taxon>Desulfovibrionia</taxon>
        <taxon>Desulfovibrionales</taxon>
        <taxon>Desulfovibrionaceae</taxon>
        <taxon>Oceanidesulfovibrio</taxon>
    </lineage>
</organism>
<evidence type="ECO:0000313" key="4">
    <source>
        <dbReference type="Proteomes" id="UP000503251"/>
    </source>
</evidence>
<reference evidence="1 4" key="2">
    <citation type="submission" date="2019-04" db="EMBL/GenBank/DDBJ databases">
        <title>Isolation and culture of sulfate reducing bacteria from the cold seep of the South China Sea.</title>
        <authorList>
            <person name="Sun C."/>
            <person name="Liu R."/>
        </authorList>
    </citation>
    <scope>NUCLEOTIDE SEQUENCE [LARGE SCALE GENOMIC DNA]</scope>
    <source>
        <strain evidence="1 4">CS1</strain>
    </source>
</reference>
<accession>A0A6P1ZGF1</accession>
<dbReference type="InterPro" id="IPR003787">
    <property type="entry name" value="Sulphur_relay_DsrE/F-like"/>
</dbReference>